<dbReference type="PANTHER" id="PTHR34504">
    <property type="entry name" value="ANTITOXIN HICB"/>
    <property type="match status" value="1"/>
</dbReference>
<organism evidence="2 3">
    <name type="scientific">Desulfosarcina alkanivorans</name>
    <dbReference type="NCBI Taxonomy" id="571177"/>
    <lineage>
        <taxon>Bacteria</taxon>
        <taxon>Pseudomonadati</taxon>
        <taxon>Thermodesulfobacteriota</taxon>
        <taxon>Desulfobacteria</taxon>
        <taxon>Desulfobacterales</taxon>
        <taxon>Desulfosarcinaceae</taxon>
        <taxon>Desulfosarcina</taxon>
    </lineage>
</organism>
<dbReference type="InterPro" id="IPR013321">
    <property type="entry name" value="Arc_rbn_hlx_hlx"/>
</dbReference>
<keyword evidence="3" id="KW-1185">Reference proteome</keyword>
<dbReference type="InterPro" id="IPR031807">
    <property type="entry name" value="HicB-like"/>
</dbReference>
<reference evidence="2 3" key="1">
    <citation type="submission" date="2019-11" db="EMBL/GenBank/DDBJ databases">
        <title>Comparative genomics of hydrocarbon-degrading Desulfosarcina strains.</title>
        <authorList>
            <person name="Watanabe M."/>
            <person name="Kojima H."/>
            <person name="Fukui M."/>
        </authorList>
    </citation>
    <scope>NUCLEOTIDE SEQUENCE [LARGE SCALE GENOMIC DNA]</scope>
    <source>
        <strain evidence="2 3">PL12</strain>
    </source>
</reference>
<protein>
    <submittedName>
        <fullName evidence="2">HicB family protein</fullName>
    </submittedName>
</protein>
<evidence type="ECO:0000259" key="1">
    <source>
        <dbReference type="Pfam" id="PF15919"/>
    </source>
</evidence>
<gene>
    <name evidence="2" type="ORF">DSCA_39840</name>
</gene>
<name>A0A5K7YUS5_9BACT</name>
<dbReference type="Gene3D" id="1.10.1220.10">
    <property type="entry name" value="Met repressor-like"/>
    <property type="match status" value="1"/>
</dbReference>
<dbReference type="OrthoDB" id="9807959at2"/>
<dbReference type="PANTHER" id="PTHR34504:SF2">
    <property type="entry name" value="UPF0150 PROTEIN SSL0259"/>
    <property type="match status" value="1"/>
</dbReference>
<dbReference type="EMBL" id="AP021874">
    <property type="protein sequence ID" value="BBO70054.1"/>
    <property type="molecule type" value="Genomic_DNA"/>
</dbReference>
<evidence type="ECO:0000313" key="3">
    <source>
        <dbReference type="Proteomes" id="UP000427906"/>
    </source>
</evidence>
<dbReference type="SUPFAM" id="SSF47598">
    <property type="entry name" value="Ribbon-helix-helix"/>
    <property type="match status" value="1"/>
</dbReference>
<dbReference type="InterPro" id="IPR035069">
    <property type="entry name" value="TTHA1013/TTHA0281-like"/>
</dbReference>
<dbReference type="Proteomes" id="UP000427906">
    <property type="component" value="Chromosome"/>
</dbReference>
<dbReference type="AlphaFoldDB" id="A0A5K7YUS5"/>
<dbReference type="SUPFAM" id="SSF143100">
    <property type="entry name" value="TTHA1013/TTHA0281-like"/>
    <property type="match status" value="1"/>
</dbReference>
<accession>A0A5K7YUS5</accession>
<dbReference type="Pfam" id="PF15919">
    <property type="entry name" value="HicB_lk_antitox"/>
    <property type="match status" value="1"/>
</dbReference>
<dbReference type="KEGG" id="dalk:DSCA_39840"/>
<evidence type="ECO:0000313" key="2">
    <source>
        <dbReference type="EMBL" id="BBO70054.1"/>
    </source>
</evidence>
<proteinExistence type="predicted"/>
<feature type="domain" description="HicB-like antitoxin of toxin-antitoxin system" evidence="1">
    <location>
        <begin position="4"/>
        <end position="125"/>
    </location>
</feature>
<dbReference type="RefSeq" id="WP_155318033.1">
    <property type="nucleotide sequence ID" value="NZ_AP021874.1"/>
</dbReference>
<dbReference type="Gene3D" id="3.30.160.250">
    <property type="match status" value="1"/>
</dbReference>
<dbReference type="InterPro" id="IPR010985">
    <property type="entry name" value="Ribbon_hlx_hlx"/>
</dbReference>
<dbReference type="CDD" id="cd22231">
    <property type="entry name" value="RHH_NikR_HicB-like"/>
    <property type="match status" value="1"/>
</dbReference>
<dbReference type="GO" id="GO:0006355">
    <property type="term" value="P:regulation of DNA-templated transcription"/>
    <property type="evidence" value="ECO:0007669"/>
    <property type="project" value="InterPro"/>
</dbReference>
<sequence length="138" mass="14928">MANYIAIVHKEAKSDFGVSFPDFPGCVTAGQTVDEAKDLAQEALALHINGMVEDGDQLPSPSKLEDIMADEDSAEAVAYLVVSVPDTKPRTVRVNITVPEMTLKQIDAAAKKRGMSRSSFLVHLAQNEIHSHHSQQSA</sequence>
<dbReference type="InterPro" id="IPR051404">
    <property type="entry name" value="TA_system_antitoxin"/>
</dbReference>